<sequence length="541" mass="60409">MIWHVQNENFILDSTRIFMKAFHLLLFDGSFIFPECILIFGLILLLMIDSTSDQKDIPWLYFISSTSLVMSITALLFRWREEPMISFSGNFQTNNFNEIFQFLILLCSTLCIPLSVEYIECTEMAITEFLLFILTATLGGMFLCGANDLITIFVAPECFSLCSYLLSGYTKKDVRSNEATMKYLLMGGASSSILVHGFSWLYGSSGGEIELQEIVNGLINTQMYNSPGISIALIFITVGIGFKLSPAPSHQWTPDVYEGVRFVRKIPTSLYISEMFGFFKTSWTCRREMLSPTPVVAFLSVTSKVAASASATRIFDIPFYFSSNEWHLLLEILAILSMILGNLIAITQTSMKRMLAYSSIGQIGYVIIGIIVGDSNGGYASMITYMLFYISMNLGTFACIVSFGLRTGTDNIRDYAGLYTKDPFLALSLALCLLSLGGLPPLAGFFGKLYLFWCGWQAGLYFLVSIGLLTSVVSIYYYLKIIKLLMTGRNQEITPHVRNYRRSPLRSNNSIELSMIVCVIASTIPGISMNPIIAIAQDTLF</sequence>
<feature type="transmembrane region" description="Helical" evidence="13">
    <location>
        <begin position="327"/>
        <end position="347"/>
    </location>
</feature>
<keyword evidence="7 13" id="KW-0618">Plastoquinone</keyword>
<feature type="transmembrane region" description="Helical" evidence="13">
    <location>
        <begin position="126"/>
        <end position="143"/>
    </location>
</feature>
<evidence type="ECO:0000256" key="1">
    <source>
        <dbReference type="ARBA" id="ARBA00004141"/>
    </source>
</evidence>
<dbReference type="GO" id="GO:0048038">
    <property type="term" value="F:quinone binding"/>
    <property type="evidence" value="ECO:0007669"/>
    <property type="project" value="UniProtKB-KW"/>
</dbReference>
<evidence type="ECO:0000259" key="14">
    <source>
        <dbReference type="Pfam" id="PF00361"/>
    </source>
</evidence>
<feature type="transmembrane region" description="Helical" evidence="13">
    <location>
        <begin position="99"/>
        <end position="119"/>
    </location>
</feature>
<name>A0A6M4B8Q6_9ROSI</name>
<dbReference type="GO" id="GO:0019684">
    <property type="term" value="P:photosynthesis, light reaction"/>
    <property type="evidence" value="ECO:0007669"/>
    <property type="project" value="UniProtKB-UniRule"/>
</dbReference>
<evidence type="ECO:0000313" key="16">
    <source>
        <dbReference type="EMBL" id="QJQ37681.1"/>
    </source>
</evidence>
<dbReference type="EC" id="7.1.1.-" evidence="13"/>
<dbReference type="Pfam" id="PF19530">
    <property type="entry name" value="Ndh2_N"/>
    <property type="match status" value="1"/>
</dbReference>
<feature type="domain" description="NAD(P)H-quinone oxidoreductase subunit 2 N-terminal" evidence="15">
    <location>
        <begin position="18"/>
        <end position="117"/>
    </location>
</feature>
<evidence type="ECO:0000259" key="15">
    <source>
        <dbReference type="Pfam" id="PF19530"/>
    </source>
</evidence>
<proteinExistence type="inferred from homology"/>
<dbReference type="PANTHER" id="PTHR22773">
    <property type="entry name" value="NADH DEHYDROGENASE"/>
    <property type="match status" value="1"/>
</dbReference>
<dbReference type="GO" id="GO:0042773">
    <property type="term" value="P:ATP synthesis coupled electron transport"/>
    <property type="evidence" value="ECO:0007669"/>
    <property type="project" value="InterPro"/>
</dbReference>
<reference evidence="16" key="1">
    <citation type="journal article" date="2019" name="Mitochondrial DNA Part B Resour">
        <title>The complete chloroplast genome sequence of Aesculus Chinensis Bunge, a major street tree.</title>
        <authorList>
            <person name="Zhang D."/>
            <person name="Sun K."/>
            <person name="Xiang Q."/>
            <person name="Wang X."/>
            <person name="Xu J."/>
            <person name="Wang Q."/>
            <person name="Guan W."/>
        </authorList>
    </citation>
    <scope>NUCLEOTIDE SEQUENCE</scope>
</reference>
<keyword evidence="4 13" id="KW-0812">Transmembrane</keyword>
<feature type="transmembrane region" description="Helical" evidence="13">
    <location>
        <begin position="424"/>
        <end position="446"/>
    </location>
</feature>
<feature type="transmembrane region" description="Helical" evidence="13">
    <location>
        <begin position="379"/>
        <end position="403"/>
    </location>
</feature>
<evidence type="ECO:0000256" key="5">
    <source>
        <dbReference type="ARBA" id="ARBA00022719"/>
    </source>
</evidence>
<comment type="function">
    <text evidence="13">NDH shuttles electrons from NAD(P)H:plastoquinone, via FMN and iron-sulfur (Fe-S) centers, to quinones in the photosynthetic chain and possibly in a chloroplast respiratory chain. The immediate electron acceptor for the enzyme in this species is believed to be plastoquinone. Couples the redox reaction to proton translocation, and thus conserves the redox energy in a proton gradient.</text>
</comment>
<comment type="catalytic activity">
    <reaction evidence="13">
        <text>a plastoquinone + NADPH + (n+1) H(+)(in) = a plastoquinol + NADP(+) + n H(+)(out)</text>
        <dbReference type="Rhea" id="RHEA:42612"/>
        <dbReference type="Rhea" id="RHEA-COMP:9561"/>
        <dbReference type="Rhea" id="RHEA-COMP:9562"/>
        <dbReference type="ChEBI" id="CHEBI:15378"/>
        <dbReference type="ChEBI" id="CHEBI:17757"/>
        <dbReference type="ChEBI" id="CHEBI:57783"/>
        <dbReference type="ChEBI" id="CHEBI:58349"/>
        <dbReference type="ChEBI" id="CHEBI:62192"/>
    </reaction>
</comment>
<comment type="similarity">
    <text evidence="13">Belongs to the complex I subunit 2 family.</text>
</comment>
<dbReference type="AlphaFoldDB" id="A0A6M4B8Q6"/>
<dbReference type="EMBL" id="MK648235">
    <property type="protein sequence ID" value="QJQ37681.1"/>
    <property type="molecule type" value="Genomic_DNA"/>
</dbReference>
<dbReference type="GO" id="GO:0016655">
    <property type="term" value="F:oxidoreductase activity, acting on NAD(P)H, quinone or similar compound as acceptor"/>
    <property type="evidence" value="ECO:0007669"/>
    <property type="project" value="UniProtKB-UniRule"/>
</dbReference>
<feature type="transmembrane region" description="Helical" evidence="13">
    <location>
        <begin position="59"/>
        <end position="79"/>
    </location>
</feature>
<evidence type="ECO:0000256" key="4">
    <source>
        <dbReference type="ARBA" id="ARBA00022692"/>
    </source>
</evidence>
<keyword evidence="6 13" id="KW-0521">NADP</keyword>
<accession>A0A6M4B8Q6</accession>
<evidence type="ECO:0000256" key="7">
    <source>
        <dbReference type="ARBA" id="ARBA00022957"/>
    </source>
</evidence>
<evidence type="ECO:0000256" key="9">
    <source>
        <dbReference type="ARBA" id="ARBA00022989"/>
    </source>
</evidence>
<keyword evidence="10 13" id="KW-0520">NAD</keyword>
<dbReference type="InterPro" id="IPR001750">
    <property type="entry name" value="ND/Mrp_TM"/>
</dbReference>
<dbReference type="InterPro" id="IPR045693">
    <property type="entry name" value="Ndh2_N"/>
</dbReference>
<dbReference type="InterPro" id="IPR010096">
    <property type="entry name" value="NADH-Q_OxRdtase_suN/2"/>
</dbReference>
<gene>
    <name evidence="13 16" type="primary">ndhB</name>
</gene>
<keyword evidence="8 13" id="KW-1278">Translocase</keyword>
<evidence type="ECO:0000256" key="6">
    <source>
        <dbReference type="ARBA" id="ARBA00022857"/>
    </source>
</evidence>
<feature type="transmembrane region" description="Helical" evidence="13">
    <location>
        <begin position="511"/>
        <end position="536"/>
    </location>
</feature>
<comment type="catalytic activity">
    <reaction evidence="13">
        <text>a plastoquinone + NADH + (n+1) H(+)(in) = a plastoquinol + NAD(+) + n H(+)(out)</text>
        <dbReference type="Rhea" id="RHEA:42608"/>
        <dbReference type="Rhea" id="RHEA-COMP:9561"/>
        <dbReference type="Rhea" id="RHEA-COMP:9562"/>
        <dbReference type="ChEBI" id="CHEBI:15378"/>
        <dbReference type="ChEBI" id="CHEBI:17757"/>
        <dbReference type="ChEBI" id="CHEBI:57540"/>
        <dbReference type="ChEBI" id="CHEBI:57945"/>
        <dbReference type="ChEBI" id="CHEBI:62192"/>
    </reaction>
</comment>
<geneLocation type="chloroplast" evidence="16"/>
<feature type="transmembrane region" description="Helical" evidence="13">
    <location>
        <begin position="458"/>
        <end position="479"/>
    </location>
</feature>
<feature type="transmembrane region" description="Helical" evidence="13">
    <location>
        <begin position="354"/>
        <end position="373"/>
    </location>
</feature>
<dbReference type="GO" id="GO:0008137">
    <property type="term" value="F:NADH dehydrogenase (ubiquinone) activity"/>
    <property type="evidence" value="ECO:0007669"/>
    <property type="project" value="InterPro"/>
</dbReference>
<evidence type="ECO:0000256" key="8">
    <source>
        <dbReference type="ARBA" id="ARBA00022967"/>
    </source>
</evidence>
<evidence type="ECO:0000256" key="3">
    <source>
        <dbReference type="ARBA" id="ARBA00022528"/>
    </source>
</evidence>
<keyword evidence="16" id="KW-0934">Plastid</keyword>
<dbReference type="GO" id="GO:0009535">
    <property type="term" value="C:chloroplast thylakoid membrane"/>
    <property type="evidence" value="ECO:0007669"/>
    <property type="project" value="UniProtKB-SubCell"/>
</dbReference>
<feature type="domain" description="NADH:quinone oxidoreductase/Mrp antiporter transmembrane" evidence="14">
    <location>
        <begin position="146"/>
        <end position="259"/>
    </location>
</feature>
<comment type="subunit">
    <text evidence="13">NDH is composed of at least 16 different subunits, 5 of which are encoded in the nucleus.</text>
</comment>
<dbReference type="HAMAP" id="MF_00445">
    <property type="entry name" value="NDH1_NuoN_1"/>
    <property type="match status" value="1"/>
</dbReference>
<dbReference type="Pfam" id="PF00361">
    <property type="entry name" value="Proton_antipo_M"/>
    <property type="match status" value="2"/>
</dbReference>
<evidence type="ECO:0000256" key="10">
    <source>
        <dbReference type="ARBA" id="ARBA00023027"/>
    </source>
</evidence>
<evidence type="ECO:0000256" key="12">
    <source>
        <dbReference type="ARBA" id="ARBA00023136"/>
    </source>
</evidence>
<keyword evidence="11 13" id="KW-0793">Thylakoid</keyword>
<feature type="domain" description="NADH:quinone oxidoreductase/Mrp antiporter transmembrane" evidence="14">
    <location>
        <begin position="282"/>
        <end position="473"/>
    </location>
</feature>
<keyword evidence="9 13" id="KW-1133">Transmembrane helix</keyword>
<keyword evidence="3 16" id="KW-0150">Chloroplast</keyword>
<keyword evidence="12 13" id="KW-0472">Membrane</keyword>
<evidence type="ECO:0000256" key="2">
    <source>
        <dbReference type="ARBA" id="ARBA00022448"/>
    </source>
</evidence>
<comment type="subcellular location">
    <subcellularLocation>
        <location evidence="1">Membrane</location>
        <topology evidence="1">Multi-pass membrane protein</topology>
    </subcellularLocation>
    <subcellularLocation>
        <location evidence="13">Plastid</location>
        <location evidence="13">Chloroplast thylakoid membrane</location>
        <topology evidence="13">Multi-pass membrane protein</topology>
    </subcellularLocation>
</comment>
<protein>
    <recommendedName>
        <fullName evidence="13">NAD(P)H-quinone oxidoreductase subunit 2, chloroplastic</fullName>
        <ecNumber evidence="13">7.1.1.-</ecNumber>
    </recommendedName>
    <alternativeName>
        <fullName evidence="13">NAD(P)H dehydrogenase, subunit 2</fullName>
    </alternativeName>
    <alternativeName>
        <fullName evidence="13">NADH-plastoquinone oxidoreductase subunit 2</fullName>
    </alternativeName>
</protein>
<evidence type="ECO:0000256" key="13">
    <source>
        <dbReference type="HAMAP-Rule" id="MF_00445"/>
    </source>
</evidence>
<evidence type="ECO:0000256" key="11">
    <source>
        <dbReference type="ARBA" id="ARBA00023078"/>
    </source>
</evidence>
<keyword evidence="2 13" id="KW-0813">Transport</keyword>
<organism evidence="16">
    <name type="scientific">Aesculus chinensis</name>
    <dbReference type="NCBI Taxonomy" id="290911"/>
    <lineage>
        <taxon>Eukaryota</taxon>
        <taxon>Viridiplantae</taxon>
        <taxon>Streptophyta</taxon>
        <taxon>Embryophyta</taxon>
        <taxon>Tracheophyta</taxon>
        <taxon>Spermatophyta</taxon>
        <taxon>Magnoliopsida</taxon>
        <taxon>eudicotyledons</taxon>
        <taxon>Gunneridae</taxon>
        <taxon>Pentapetalae</taxon>
        <taxon>rosids</taxon>
        <taxon>malvids</taxon>
        <taxon>Sapindales</taxon>
        <taxon>Sapindaceae</taxon>
        <taxon>Hippocastanoideae</taxon>
        <taxon>Hippocastaneae</taxon>
        <taxon>Aesculus</taxon>
    </lineage>
</organism>
<feature type="transmembrane region" description="Helical" evidence="13">
    <location>
        <begin position="223"/>
        <end position="242"/>
    </location>
</feature>
<feature type="transmembrane region" description="Helical" evidence="13">
    <location>
        <begin position="22"/>
        <end position="47"/>
    </location>
</feature>
<keyword evidence="5 13" id="KW-0874">Quinone</keyword>